<name>A0A1U7NG96_9FIRM</name>
<dbReference type="Gene3D" id="3.90.950.20">
    <property type="entry name" value="CinA-like"/>
    <property type="match status" value="1"/>
</dbReference>
<dbReference type="InterPro" id="IPR008136">
    <property type="entry name" value="CinA_C"/>
</dbReference>
<reference evidence="2 3" key="1">
    <citation type="submission" date="2016-11" db="EMBL/GenBank/DDBJ databases">
        <title>Description of two novel members of the family Erysipelotrichaceae: Ileibacterium lipovorans gen. nov., sp. nov. and Dubosiella newyorkensis, gen. nov., sp. nov.</title>
        <authorList>
            <person name="Cox L.M."/>
            <person name="Sohn J."/>
            <person name="Tyrrell K.L."/>
            <person name="Citron D.M."/>
            <person name="Lawson P.A."/>
            <person name="Patel N.B."/>
            <person name="Iizumi T."/>
            <person name="Perez-Perez G.I."/>
            <person name="Goldstein E.J."/>
            <person name="Blaser M.J."/>
        </authorList>
    </citation>
    <scope>NUCLEOTIDE SEQUENCE [LARGE SCALE GENOMIC DNA]</scope>
    <source>
        <strain evidence="2 3">NYU-BL-A3</strain>
    </source>
</reference>
<gene>
    <name evidence="2" type="ORF">BO222_06015</name>
</gene>
<evidence type="ECO:0000259" key="1">
    <source>
        <dbReference type="Pfam" id="PF02464"/>
    </source>
</evidence>
<dbReference type="Pfam" id="PF02464">
    <property type="entry name" value="CinA"/>
    <property type="match status" value="1"/>
</dbReference>
<evidence type="ECO:0000313" key="3">
    <source>
        <dbReference type="Proteomes" id="UP000186341"/>
    </source>
</evidence>
<protein>
    <recommendedName>
        <fullName evidence="1">CinA C-terminal domain-containing protein</fullName>
    </recommendedName>
</protein>
<dbReference type="AlphaFoldDB" id="A0A1U7NG96"/>
<sequence>MIDLCASHNLKIGSCESLTAGLFCSSLASVSGASQVLAGGLVTYMSFEKERLAHVDHEIIERFGVVSSNCAAAMAKNARKVLDCDYCVSFTGNAGPKVMESKPAGLVYCALASHHDLEVYEFNLSLERNELRLKLVDLMMDRLMNLIQKNIHQEYEDYDRKDHHDSEN</sequence>
<evidence type="ECO:0000313" key="2">
    <source>
        <dbReference type="EMBL" id="OLU39917.1"/>
    </source>
</evidence>
<dbReference type="InterPro" id="IPR036653">
    <property type="entry name" value="CinA-like_C"/>
</dbReference>
<keyword evidence="3" id="KW-1185">Reference proteome</keyword>
<organism evidence="2 3">
    <name type="scientific">Ileibacterium valens</name>
    <dbReference type="NCBI Taxonomy" id="1862668"/>
    <lineage>
        <taxon>Bacteria</taxon>
        <taxon>Bacillati</taxon>
        <taxon>Bacillota</taxon>
        <taxon>Erysipelotrichia</taxon>
        <taxon>Erysipelotrichales</taxon>
        <taxon>Erysipelotrichaceae</taxon>
        <taxon>Ileibacterium</taxon>
    </lineage>
</organism>
<dbReference type="SUPFAM" id="SSF142433">
    <property type="entry name" value="CinA-like"/>
    <property type="match status" value="1"/>
</dbReference>
<comment type="caution">
    <text evidence="2">The sequence shown here is derived from an EMBL/GenBank/DDBJ whole genome shotgun (WGS) entry which is preliminary data.</text>
</comment>
<dbReference type="Proteomes" id="UP000186341">
    <property type="component" value="Unassembled WGS sequence"/>
</dbReference>
<dbReference type="NCBIfam" id="TIGR00199">
    <property type="entry name" value="PncC_domain"/>
    <property type="match status" value="1"/>
</dbReference>
<feature type="domain" description="CinA C-terminal" evidence="1">
    <location>
        <begin position="3"/>
        <end position="146"/>
    </location>
</feature>
<proteinExistence type="predicted"/>
<accession>A0A1U7NG96</accession>
<dbReference type="EMBL" id="MPJW01000122">
    <property type="protein sequence ID" value="OLU39917.1"/>
    <property type="molecule type" value="Genomic_DNA"/>
</dbReference>